<evidence type="ECO:0008006" key="4">
    <source>
        <dbReference type="Google" id="ProtNLM"/>
    </source>
</evidence>
<dbReference type="EMBL" id="JASXSV010000007">
    <property type="protein sequence ID" value="MDP0588761.1"/>
    <property type="molecule type" value="Genomic_DNA"/>
</dbReference>
<organism evidence="2 3">
    <name type="scientific">Candidatus Endonucleibacter bathymodioli</name>
    <dbReference type="NCBI Taxonomy" id="539814"/>
    <lineage>
        <taxon>Bacteria</taxon>
        <taxon>Pseudomonadati</taxon>
        <taxon>Pseudomonadota</taxon>
        <taxon>Gammaproteobacteria</taxon>
        <taxon>Oceanospirillales</taxon>
        <taxon>Endozoicomonadaceae</taxon>
        <taxon>Candidatus Endonucleibacter</taxon>
    </lineage>
</organism>
<sequence>MLRKLNYLGCALYKFFKYTAFLLYAILSHNVNAVPNNTTLDCQQIEETTKQPQKKGWWHRKYAACSELFGSYCKFTTVPDATSQLQHLFDDNNLYQTLEAFDNKDAFELLALLYINMLFIIDKLNNEIIQAGLSAPPWIENYTELTKEIKDKSGLCLITSQEKHKYINKTDAYTKKILDHSLNSCFSMLKTLLKFQADPFKPESVISDILNKRVKYLLSKTQNPRSLSAKENWIGLVNLQKELLVSYTAGNMQETPQYPVLASLVNWCENNDDSKISKLLQDSNCWAKQPHSSVTEGANRSQINTDHHMLFSYLHYDKKNTQHDSNEPLHNCETTNIVNDLLNSDSIVSLTKDIQTVKLLVANYSDGLTALDAMHYDRSQQEKLTPEEKAAQKKYKQKGKFSQKDWNEYLNDGIKKNIKESLLGKVISGVSYIFDSMKSNFITTLTKQKQSKKVITDWFNLLQRNTLALKYKNKDEGLKLVIEELITLKNIHGDEITIANAFTKIVERRFNGERENKAFTILTGLQREINILQKAPVVSANLDNNANDYEIHKKHVDNNKEGNKSDASEAPPLHEDWYSIKKATVDSKQEHEKDDLNTVWIGSNYNSSFYRRLIMGTVLALSVVALADASPSVSNYQSDQSPHNNTQIYDNFTLNSSQTNDLRYIMEANTNSSSDVINISNITILNLIGRHENYPSNGDYLLTSSIDASDFIEPIPEFTGNLNGGNNTIYHMPYCLMDTLSGDGIVQNISFNNANITNTACASIIASIMNKNSTVSLIKIKDSFFISDSKYNITGIVAGSMSHHSRIEHVTIVNSTITTSEQTKSIGGLVGVVQHHGTIEDITIFNVTIESYGTHHIGGIVGLHHSDAMSRDVTICNSTIDARRKNMYIGGGYGYVEGSGTIKGIVIINTHINVLNDGCHSGGAAGILYDNAHLEGIVLINTIIKIKGSHHITAFVAGASYGAIECSHIRVINSHININNTLENNSYSSISFISLASGTGLLTNIYTKYGHISDLAVLNSSMTLAVHTDFIFKPCALIKRHGTCDMVIGVSSTKLNNSDYTFTMSNTINQCSWINLPFLTDDCEIKQAKFKEYEMNKMEEMPTIIGTRLVYTENMTTVSRTNPTTSSSTYNISPELIGLAASVFPCVCCIYGVYKYCLNSKSSFGSVLSLQSTTTVDTCILPADTSDMEMLLPTDASSDMEMTRMEQLPQ</sequence>
<reference evidence="2 3" key="1">
    <citation type="journal article" date="2023" name="bioRxiv">
        <title>An intranuclear bacterial parasite of deep-sea mussels expresses apoptosis inhibitors acquired from its host.</title>
        <authorList>
            <person name="Gonzalez Porras M.A."/>
            <person name="Assie A."/>
            <person name="Tietjen M."/>
            <person name="Violette M."/>
            <person name="Kleiner M."/>
            <person name="Gruber-Vodicka H."/>
            <person name="Dubilier N."/>
            <person name="Leisch N."/>
        </authorList>
    </citation>
    <scope>NUCLEOTIDE SEQUENCE [LARGE SCALE GENOMIC DNA]</scope>
    <source>
        <strain evidence="2">IAP13</strain>
    </source>
</reference>
<evidence type="ECO:0000313" key="3">
    <source>
        <dbReference type="Proteomes" id="UP001178148"/>
    </source>
</evidence>
<name>A0AA90P0L3_9GAMM</name>
<evidence type="ECO:0000313" key="2">
    <source>
        <dbReference type="EMBL" id="MDP0588761.1"/>
    </source>
</evidence>
<feature type="signal peptide" evidence="1">
    <location>
        <begin position="1"/>
        <end position="33"/>
    </location>
</feature>
<dbReference type="AlphaFoldDB" id="A0AA90P0L3"/>
<keyword evidence="3" id="KW-1185">Reference proteome</keyword>
<feature type="chain" id="PRO_5041669284" description="Right handed beta helix domain-containing protein" evidence="1">
    <location>
        <begin position="34"/>
        <end position="1210"/>
    </location>
</feature>
<accession>A0AA90P0L3</accession>
<comment type="caution">
    <text evidence="2">The sequence shown here is derived from an EMBL/GenBank/DDBJ whole genome shotgun (WGS) entry which is preliminary data.</text>
</comment>
<evidence type="ECO:0000256" key="1">
    <source>
        <dbReference type="SAM" id="SignalP"/>
    </source>
</evidence>
<protein>
    <recommendedName>
        <fullName evidence="4">Right handed beta helix domain-containing protein</fullName>
    </recommendedName>
</protein>
<dbReference type="Proteomes" id="UP001178148">
    <property type="component" value="Unassembled WGS sequence"/>
</dbReference>
<keyword evidence="1" id="KW-0732">Signal</keyword>
<proteinExistence type="predicted"/>
<gene>
    <name evidence="2" type="ORF">QS748_06025</name>
</gene>